<accession>A0A090EU91</accession>
<proteinExistence type="predicted"/>
<sequence>MQTPIESVITTETEPGGHRRWPHRAPDLLPTQNAAAAAKRSLAKALADLRLKRYSIVPHLRHIPMDRRFSGDGEKVYKDDRRAPYHMNSSIDRVR</sequence>
<dbReference type="EMBL" id="CCNB01000012">
    <property type="protein sequence ID" value="CDX35190.1"/>
    <property type="molecule type" value="Genomic_DNA"/>
</dbReference>
<evidence type="ECO:0000256" key="1">
    <source>
        <dbReference type="SAM" id="MobiDB-lite"/>
    </source>
</evidence>
<organism evidence="2 3">
    <name type="scientific">Mesorhizobium plurifarium</name>
    <dbReference type="NCBI Taxonomy" id="69974"/>
    <lineage>
        <taxon>Bacteria</taxon>
        <taxon>Pseudomonadati</taxon>
        <taxon>Pseudomonadota</taxon>
        <taxon>Alphaproteobacteria</taxon>
        <taxon>Hyphomicrobiales</taxon>
        <taxon>Phyllobacteriaceae</taxon>
        <taxon>Mesorhizobium</taxon>
    </lineage>
</organism>
<reference evidence="2 3" key="1">
    <citation type="submission" date="2014-08" db="EMBL/GenBank/DDBJ databases">
        <authorList>
            <person name="Moulin Lionel"/>
        </authorList>
    </citation>
    <scope>NUCLEOTIDE SEQUENCE [LARGE SCALE GENOMIC DNA]</scope>
</reference>
<feature type="region of interest" description="Disordered" evidence="1">
    <location>
        <begin position="1"/>
        <end position="22"/>
    </location>
</feature>
<dbReference type="AlphaFoldDB" id="A0A090EU91"/>
<evidence type="ECO:0000313" key="3">
    <source>
        <dbReference type="Proteomes" id="UP000046373"/>
    </source>
</evidence>
<evidence type="ECO:0000313" key="2">
    <source>
        <dbReference type="EMBL" id="CDX35190.1"/>
    </source>
</evidence>
<gene>
    <name evidence="2" type="ORF">MPLDJ20_20094</name>
</gene>
<protein>
    <submittedName>
        <fullName evidence="2">Uncharacterized protein</fullName>
    </submittedName>
</protein>
<name>A0A090EU91_MESPL</name>
<feature type="compositionally biased region" description="Polar residues" evidence="1">
    <location>
        <begin position="1"/>
        <end position="13"/>
    </location>
</feature>
<dbReference type="Proteomes" id="UP000046373">
    <property type="component" value="Unassembled WGS sequence"/>
</dbReference>